<proteinExistence type="inferred from homology"/>
<feature type="transmembrane region" description="Helical" evidence="13">
    <location>
        <begin position="121"/>
        <end position="141"/>
    </location>
</feature>
<feature type="transmembrane region" description="Helical" evidence="13">
    <location>
        <begin position="165"/>
        <end position="186"/>
    </location>
</feature>
<feature type="transmembrane region" description="Helical" evidence="13">
    <location>
        <begin position="12"/>
        <end position="32"/>
    </location>
</feature>
<keyword evidence="10 13" id="KW-0472">Membrane</keyword>
<evidence type="ECO:0000256" key="6">
    <source>
        <dbReference type="ARBA" id="ARBA00022826"/>
    </source>
</evidence>
<sequence>MAVLFRTGHSEVTRIEAFTDGVMAIVITLLMLEVKLPEMDLEGDTAIWWALTERLPIIFAWILSLAFVLVFWVAHHGLMRQLRHADRGFLWLNGLFLLAISFVPFPTGLFGEFPGSVPATFLLSLAMLLAATSFSLMHWYASRPGDLLAPEVPLSARRKSLRRSLLAPALATAILVAVPVLFFVPLGGPTPKPSD</sequence>
<dbReference type="AlphaFoldDB" id="A0A5C4NL17"/>
<dbReference type="Pfam" id="PF06736">
    <property type="entry name" value="TMEM175"/>
    <property type="match status" value="1"/>
</dbReference>
<name>A0A5C4NL17_9RHOB</name>
<evidence type="ECO:0000256" key="9">
    <source>
        <dbReference type="ARBA" id="ARBA00023065"/>
    </source>
</evidence>
<evidence type="ECO:0000256" key="12">
    <source>
        <dbReference type="ARBA" id="ARBA00034430"/>
    </source>
</evidence>
<evidence type="ECO:0000256" key="2">
    <source>
        <dbReference type="ARBA" id="ARBA00006920"/>
    </source>
</evidence>
<keyword evidence="11" id="KW-0407">Ion channel</keyword>
<protein>
    <submittedName>
        <fullName evidence="14">DUF1211 domain-containing protein</fullName>
    </submittedName>
</protein>
<evidence type="ECO:0000256" key="7">
    <source>
        <dbReference type="ARBA" id="ARBA00022958"/>
    </source>
</evidence>
<evidence type="ECO:0000256" key="13">
    <source>
        <dbReference type="SAM" id="Phobius"/>
    </source>
</evidence>
<reference evidence="14 15" key="1">
    <citation type="submission" date="2019-06" db="EMBL/GenBank/DDBJ databases">
        <authorList>
            <person name="Jiang L."/>
        </authorList>
    </citation>
    <scope>NUCLEOTIDE SEQUENCE [LARGE SCALE GENOMIC DNA]</scope>
    <source>
        <strain evidence="14 15">YIM 48858</strain>
    </source>
</reference>
<keyword evidence="3" id="KW-0813">Transport</keyword>
<feature type="transmembrane region" description="Helical" evidence="13">
    <location>
        <begin position="90"/>
        <end position="109"/>
    </location>
</feature>
<feature type="transmembrane region" description="Helical" evidence="13">
    <location>
        <begin position="58"/>
        <end position="78"/>
    </location>
</feature>
<dbReference type="InterPro" id="IPR010617">
    <property type="entry name" value="TMEM175-like"/>
</dbReference>
<keyword evidence="6" id="KW-0631">Potassium channel</keyword>
<accession>A0A5C4NL17</accession>
<comment type="similarity">
    <text evidence="2">Belongs to the TMEM175 family.</text>
</comment>
<keyword evidence="7" id="KW-0630">Potassium</keyword>
<dbReference type="EMBL" id="VDFV01000005">
    <property type="protein sequence ID" value="TNC73109.1"/>
    <property type="molecule type" value="Genomic_DNA"/>
</dbReference>
<dbReference type="OrthoDB" id="7626281at2"/>
<comment type="subcellular location">
    <subcellularLocation>
        <location evidence="1">Membrane</location>
        <topology evidence="1">Multi-pass membrane protein</topology>
    </subcellularLocation>
</comment>
<evidence type="ECO:0000313" key="15">
    <source>
        <dbReference type="Proteomes" id="UP000305709"/>
    </source>
</evidence>
<dbReference type="RefSeq" id="WP_139080987.1">
    <property type="nucleotide sequence ID" value="NZ_VDFV01000005.1"/>
</dbReference>
<dbReference type="Proteomes" id="UP000305709">
    <property type="component" value="Unassembled WGS sequence"/>
</dbReference>
<dbReference type="PANTHER" id="PTHR31462">
    <property type="entry name" value="ENDOSOMAL/LYSOSOMAL POTASSIUM CHANNEL TMEM175"/>
    <property type="match status" value="1"/>
</dbReference>
<evidence type="ECO:0000256" key="10">
    <source>
        <dbReference type="ARBA" id="ARBA00023136"/>
    </source>
</evidence>
<evidence type="ECO:0000313" key="14">
    <source>
        <dbReference type="EMBL" id="TNC73109.1"/>
    </source>
</evidence>
<evidence type="ECO:0000256" key="8">
    <source>
        <dbReference type="ARBA" id="ARBA00022989"/>
    </source>
</evidence>
<dbReference type="PANTHER" id="PTHR31462:SF5">
    <property type="entry name" value="ENDOSOMAL_LYSOSOMAL PROTON CHANNEL TMEM175"/>
    <property type="match status" value="1"/>
</dbReference>
<evidence type="ECO:0000256" key="1">
    <source>
        <dbReference type="ARBA" id="ARBA00004141"/>
    </source>
</evidence>
<keyword evidence="8 13" id="KW-1133">Transmembrane helix</keyword>
<keyword evidence="9" id="KW-0406">Ion transport</keyword>
<keyword evidence="15" id="KW-1185">Reference proteome</keyword>
<evidence type="ECO:0000256" key="5">
    <source>
        <dbReference type="ARBA" id="ARBA00022692"/>
    </source>
</evidence>
<evidence type="ECO:0000256" key="4">
    <source>
        <dbReference type="ARBA" id="ARBA00022538"/>
    </source>
</evidence>
<keyword evidence="5 13" id="KW-0812">Transmembrane</keyword>
<dbReference type="GO" id="GO:0016020">
    <property type="term" value="C:membrane"/>
    <property type="evidence" value="ECO:0007669"/>
    <property type="project" value="UniProtKB-SubCell"/>
</dbReference>
<organism evidence="14 15">
    <name type="scientific">Rubellimicrobium roseum</name>
    <dbReference type="NCBI Taxonomy" id="687525"/>
    <lineage>
        <taxon>Bacteria</taxon>
        <taxon>Pseudomonadati</taxon>
        <taxon>Pseudomonadota</taxon>
        <taxon>Alphaproteobacteria</taxon>
        <taxon>Rhodobacterales</taxon>
        <taxon>Roseobacteraceae</taxon>
        <taxon>Rubellimicrobium</taxon>
    </lineage>
</organism>
<evidence type="ECO:0000256" key="3">
    <source>
        <dbReference type="ARBA" id="ARBA00022448"/>
    </source>
</evidence>
<gene>
    <name evidence="14" type="ORF">FHG71_07420</name>
</gene>
<comment type="caution">
    <text evidence="14">The sequence shown here is derived from an EMBL/GenBank/DDBJ whole genome shotgun (WGS) entry which is preliminary data.</text>
</comment>
<keyword evidence="4" id="KW-0633">Potassium transport</keyword>
<dbReference type="GO" id="GO:0015252">
    <property type="term" value="F:proton channel activity"/>
    <property type="evidence" value="ECO:0007669"/>
    <property type="project" value="InterPro"/>
</dbReference>
<evidence type="ECO:0000256" key="11">
    <source>
        <dbReference type="ARBA" id="ARBA00023303"/>
    </source>
</evidence>
<comment type="catalytic activity">
    <reaction evidence="12">
        <text>K(+)(in) = K(+)(out)</text>
        <dbReference type="Rhea" id="RHEA:29463"/>
        <dbReference type="ChEBI" id="CHEBI:29103"/>
    </reaction>
</comment>
<dbReference type="GO" id="GO:0005267">
    <property type="term" value="F:potassium channel activity"/>
    <property type="evidence" value="ECO:0007669"/>
    <property type="project" value="UniProtKB-KW"/>
</dbReference>